<keyword evidence="12" id="KW-0408">Iron</keyword>
<keyword evidence="10" id="KW-0112">Calmodulin-binding</keyword>
<dbReference type="InterPro" id="IPR001433">
    <property type="entry name" value="OxRdtase_FAD/NAD-bd"/>
</dbReference>
<dbReference type="Pfam" id="PF00175">
    <property type="entry name" value="NAD_binding_1"/>
    <property type="match status" value="1"/>
</dbReference>
<organism evidence="14 15">
    <name type="scientific">Pterulicium gracile</name>
    <dbReference type="NCBI Taxonomy" id="1884261"/>
    <lineage>
        <taxon>Eukaryota</taxon>
        <taxon>Fungi</taxon>
        <taxon>Dikarya</taxon>
        <taxon>Basidiomycota</taxon>
        <taxon>Agaricomycotina</taxon>
        <taxon>Agaricomycetes</taxon>
        <taxon>Agaricomycetidae</taxon>
        <taxon>Agaricales</taxon>
        <taxon>Pleurotineae</taxon>
        <taxon>Pterulaceae</taxon>
        <taxon>Pterulicium</taxon>
    </lineage>
</organism>
<evidence type="ECO:0000256" key="6">
    <source>
        <dbReference type="ARBA" id="ARBA00022630"/>
    </source>
</evidence>
<comment type="cofactor">
    <cofactor evidence="1">
        <name>FMN</name>
        <dbReference type="ChEBI" id="CHEBI:58210"/>
    </cofactor>
</comment>
<evidence type="ECO:0000256" key="12">
    <source>
        <dbReference type="ARBA" id="ARBA00023004"/>
    </source>
</evidence>
<sequence>MHGSDGDISKCPMASMFESQPLPNGYTRPTELLTNGKTQVPTFLPKTYAVGCTDNMCHGSHMLKNDEVRGGLETEPAQVWDEAHDYIREFYHENKLSEADCVARLEVIKNDIFTKGYYEHTYDELSFGVKTCWRNARKCIMRSQWNTMTTIDARHVTSGEEMMEACFNHLKVVRNGGRIRPHVTVFPQKKPGKSGPRIWNEQLCRYAGYRMEDGTIIGDPTNLELTQRAIELGWTPKYGKWDVCPIIVCEEGGDPICRDIPADCVKEVMIEHPNYEWFKDLGLRWFDHPPVSSFALSIGGIDYTAAPFSGWFMSTEIAARDLADEYRYNALPDIARHLNLSMSNRALWKDRAVLELSVAVLHSWDKAKTTMVDQHSASDSFIAWYDKEMKTRGHCPADWVWIVPPTSSATTKVFHQEMFSYVVKPGVVELPERPWYTYWREKGITPVEKVPRWETAGAASDEDIVIAYGTETGNSLRYAEKLQKHFNARKLPVAPTLVELDDLKLEDIKTTLIIITSSYGDGEPPANAHEFAKTLGSEETKFNSRYAVFGMGSRLYGDTYQGFPRFVDSSLKKLGGRRVIGVGAADETSADPDAAFEHWMISLGVAIEVGSETDVAIEEDPQALAIAEVKQSIEQFSHFVHTGVTGGRAFFDYKVEAEQEPRAAYNVELTTTSGEPFKYEEGDHVQVLPPTKMADLEEVQSFIARWGEKIIHGVPVSRILNEFVEWTHGDHVAAKIIEEHQEISEEELEAVIFSLPYKKARTFSIASTPIVRPSTLHLAVARVDGGHTSVPMIDSLRSKNTQLISACVHKSKFRMPESSSTPIILVGTGTGVGPLRGMMHGRLTADVKGGQRGSITCVLGYRTPKETLYRDEFAEAAERGVQVHHAYSRGIEGKKEYVGDVVLRESNKIVHLLEQGANFYVCGSTPMGKSVELALAKALEKTLGLDATASKAYVGNLRKTGRMFVDTYTRTGAN</sequence>
<dbReference type="PRINTS" id="PR00369">
    <property type="entry name" value="FLAVODOXIN"/>
</dbReference>
<evidence type="ECO:0000256" key="3">
    <source>
        <dbReference type="ARBA" id="ARBA00006267"/>
    </source>
</evidence>
<dbReference type="SUPFAM" id="SSF52218">
    <property type="entry name" value="Flavoproteins"/>
    <property type="match status" value="1"/>
</dbReference>
<keyword evidence="8" id="KW-0479">Metal-binding</keyword>
<dbReference type="GO" id="GO:0046872">
    <property type="term" value="F:metal ion binding"/>
    <property type="evidence" value="ECO:0007669"/>
    <property type="project" value="UniProtKB-KW"/>
</dbReference>
<evidence type="ECO:0000259" key="13">
    <source>
        <dbReference type="PROSITE" id="PS50902"/>
    </source>
</evidence>
<dbReference type="InterPro" id="IPR001709">
    <property type="entry name" value="Flavoprot_Pyr_Nucl_cyt_Rdtase"/>
</dbReference>
<evidence type="ECO:0000256" key="10">
    <source>
        <dbReference type="ARBA" id="ARBA00022860"/>
    </source>
</evidence>
<accession>A0A5C3QNW3</accession>
<evidence type="ECO:0000313" key="14">
    <source>
        <dbReference type="EMBL" id="TFL03636.1"/>
    </source>
</evidence>
<dbReference type="PROSITE" id="PS50902">
    <property type="entry name" value="FLAVODOXIN_LIKE"/>
    <property type="match status" value="1"/>
</dbReference>
<evidence type="ECO:0000313" key="15">
    <source>
        <dbReference type="Proteomes" id="UP000305067"/>
    </source>
</evidence>
<dbReference type="InterPro" id="IPR029039">
    <property type="entry name" value="Flavoprotein-like_sf"/>
</dbReference>
<dbReference type="OrthoDB" id="2153534at2759"/>
<dbReference type="Gene3D" id="3.40.50.360">
    <property type="match status" value="1"/>
</dbReference>
<evidence type="ECO:0000256" key="4">
    <source>
        <dbReference type="ARBA" id="ARBA00012989"/>
    </source>
</evidence>
<dbReference type="STRING" id="1884261.A0A5C3QNW3"/>
<dbReference type="GO" id="GO:0006809">
    <property type="term" value="P:nitric oxide biosynthetic process"/>
    <property type="evidence" value="ECO:0007669"/>
    <property type="project" value="InterPro"/>
</dbReference>
<dbReference type="Gene3D" id="3.90.440.10">
    <property type="entry name" value="Nitric Oxide Synthase,Heme Domain,Chain A domain 2"/>
    <property type="match status" value="1"/>
</dbReference>
<dbReference type="SUPFAM" id="SSF56512">
    <property type="entry name" value="Nitric oxide (NO) synthase oxygenase domain"/>
    <property type="match status" value="1"/>
</dbReference>
<dbReference type="PRINTS" id="PR00371">
    <property type="entry name" value="FPNCR"/>
</dbReference>
<dbReference type="SUPFAM" id="SSF63380">
    <property type="entry name" value="Riboflavin synthase domain-like"/>
    <property type="match status" value="1"/>
</dbReference>
<evidence type="ECO:0000256" key="2">
    <source>
        <dbReference type="ARBA" id="ARBA00001974"/>
    </source>
</evidence>
<dbReference type="GO" id="GO:0005516">
    <property type="term" value="F:calmodulin binding"/>
    <property type="evidence" value="ECO:0007669"/>
    <property type="project" value="UniProtKB-KW"/>
</dbReference>
<dbReference type="Gene3D" id="3.90.1230.10">
    <property type="entry name" value="Nitric Oxide Synthase, Chain A, domain 3"/>
    <property type="match status" value="1"/>
</dbReference>
<evidence type="ECO:0000256" key="5">
    <source>
        <dbReference type="ARBA" id="ARBA00022617"/>
    </source>
</evidence>
<evidence type="ECO:0000256" key="9">
    <source>
        <dbReference type="ARBA" id="ARBA00022827"/>
    </source>
</evidence>
<name>A0A5C3QNW3_9AGAR</name>
<keyword evidence="7" id="KW-0288">FMN</keyword>
<dbReference type="GO" id="GO:0010181">
    <property type="term" value="F:FMN binding"/>
    <property type="evidence" value="ECO:0007669"/>
    <property type="project" value="InterPro"/>
</dbReference>
<dbReference type="Pfam" id="PF02898">
    <property type="entry name" value="NO_synthase"/>
    <property type="match status" value="1"/>
</dbReference>
<dbReference type="EMBL" id="ML178820">
    <property type="protein sequence ID" value="TFL03636.1"/>
    <property type="molecule type" value="Genomic_DNA"/>
</dbReference>
<proteinExistence type="inferred from homology"/>
<keyword evidence="11" id="KW-0560">Oxidoreductase</keyword>
<evidence type="ECO:0000256" key="11">
    <source>
        <dbReference type="ARBA" id="ARBA00023002"/>
    </source>
</evidence>
<keyword evidence="5" id="KW-0349">Heme</keyword>
<dbReference type="InterPro" id="IPR039261">
    <property type="entry name" value="FNR_nucleotide-bd"/>
</dbReference>
<dbReference type="EC" id="1.14.13.39" evidence="4"/>
<dbReference type="InterPro" id="IPR004030">
    <property type="entry name" value="NOS_N"/>
</dbReference>
<dbReference type="PANTHER" id="PTHR43410:SF1">
    <property type="entry name" value="NITRIC OXIDE SYNTHASE"/>
    <property type="match status" value="1"/>
</dbReference>
<dbReference type="InterPro" id="IPR036119">
    <property type="entry name" value="NOS_N_sf"/>
</dbReference>
<keyword evidence="9" id="KW-0274">FAD</keyword>
<dbReference type="PANTHER" id="PTHR43410">
    <property type="entry name" value="NITRIC OXIDE SYNTHASE OXYGENASE"/>
    <property type="match status" value="1"/>
</dbReference>
<feature type="domain" description="Flavodoxin-like" evidence="13">
    <location>
        <begin position="464"/>
        <end position="604"/>
    </location>
</feature>
<dbReference type="AlphaFoldDB" id="A0A5C3QNW3"/>
<dbReference type="Gene3D" id="2.40.30.10">
    <property type="entry name" value="Translation factors"/>
    <property type="match status" value="1"/>
</dbReference>
<comment type="similarity">
    <text evidence="3">Belongs to the NOS family.</text>
</comment>
<comment type="cofactor">
    <cofactor evidence="2">
        <name>FAD</name>
        <dbReference type="ChEBI" id="CHEBI:57692"/>
    </cofactor>
</comment>
<gene>
    <name evidence="14" type="ORF">BDV98DRAFT_654947</name>
</gene>
<protein>
    <recommendedName>
        <fullName evidence="4">nitric-oxide synthase (NADPH)</fullName>
        <ecNumber evidence="4">1.14.13.39</ecNumber>
    </recommendedName>
</protein>
<dbReference type="Gene3D" id="3.40.50.80">
    <property type="entry name" value="Nucleotide-binding domain of ferredoxin-NADP reductase (FNR) module"/>
    <property type="match status" value="1"/>
</dbReference>
<evidence type="ECO:0000256" key="8">
    <source>
        <dbReference type="ARBA" id="ARBA00022723"/>
    </source>
</evidence>
<dbReference type="Gene3D" id="3.90.340.10">
    <property type="entry name" value="Nitric Oxide Synthase, Chain A, domain 1"/>
    <property type="match status" value="1"/>
</dbReference>
<dbReference type="SUPFAM" id="SSF52343">
    <property type="entry name" value="Ferredoxin reductase-like, C-terminal NADP-linked domain"/>
    <property type="match status" value="1"/>
</dbReference>
<dbReference type="InterPro" id="IPR001094">
    <property type="entry name" value="Flavdoxin-like"/>
</dbReference>
<dbReference type="InterPro" id="IPR008254">
    <property type="entry name" value="Flavodoxin/NO_synth"/>
</dbReference>
<reference evidence="14 15" key="1">
    <citation type="journal article" date="2019" name="Nat. Ecol. Evol.">
        <title>Megaphylogeny resolves global patterns of mushroom evolution.</title>
        <authorList>
            <person name="Varga T."/>
            <person name="Krizsan K."/>
            <person name="Foldi C."/>
            <person name="Dima B."/>
            <person name="Sanchez-Garcia M."/>
            <person name="Sanchez-Ramirez S."/>
            <person name="Szollosi G.J."/>
            <person name="Szarkandi J.G."/>
            <person name="Papp V."/>
            <person name="Albert L."/>
            <person name="Andreopoulos W."/>
            <person name="Angelini C."/>
            <person name="Antonin V."/>
            <person name="Barry K.W."/>
            <person name="Bougher N.L."/>
            <person name="Buchanan P."/>
            <person name="Buyck B."/>
            <person name="Bense V."/>
            <person name="Catcheside P."/>
            <person name="Chovatia M."/>
            <person name="Cooper J."/>
            <person name="Damon W."/>
            <person name="Desjardin D."/>
            <person name="Finy P."/>
            <person name="Geml J."/>
            <person name="Haridas S."/>
            <person name="Hughes K."/>
            <person name="Justo A."/>
            <person name="Karasinski D."/>
            <person name="Kautmanova I."/>
            <person name="Kiss B."/>
            <person name="Kocsube S."/>
            <person name="Kotiranta H."/>
            <person name="LaButti K.M."/>
            <person name="Lechner B.E."/>
            <person name="Liimatainen K."/>
            <person name="Lipzen A."/>
            <person name="Lukacs Z."/>
            <person name="Mihaltcheva S."/>
            <person name="Morgado L.N."/>
            <person name="Niskanen T."/>
            <person name="Noordeloos M.E."/>
            <person name="Ohm R.A."/>
            <person name="Ortiz-Santana B."/>
            <person name="Ovrebo C."/>
            <person name="Racz N."/>
            <person name="Riley R."/>
            <person name="Savchenko A."/>
            <person name="Shiryaev A."/>
            <person name="Soop K."/>
            <person name="Spirin V."/>
            <person name="Szebenyi C."/>
            <person name="Tomsovsky M."/>
            <person name="Tulloss R.E."/>
            <person name="Uehling J."/>
            <person name="Grigoriev I.V."/>
            <person name="Vagvolgyi C."/>
            <person name="Papp T."/>
            <person name="Martin F.M."/>
            <person name="Miettinen O."/>
            <person name="Hibbett D.S."/>
            <person name="Nagy L.G."/>
        </authorList>
    </citation>
    <scope>NUCLEOTIDE SEQUENCE [LARGE SCALE GENOMIC DNA]</scope>
    <source>
        <strain evidence="14 15">CBS 309.79</strain>
    </source>
</reference>
<keyword evidence="15" id="KW-1185">Reference proteome</keyword>
<evidence type="ECO:0000256" key="7">
    <source>
        <dbReference type="ARBA" id="ARBA00022643"/>
    </source>
</evidence>
<dbReference type="InterPro" id="IPR044940">
    <property type="entry name" value="NOS_dom_2"/>
</dbReference>
<dbReference type="Pfam" id="PF00258">
    <property type="entry name" value="Flavodoxin_1"/>
    <property type="match status" value="1"/>
</dbReference>
<dbReference type="GO" id="GO:0004517">
    <property type="term" value="F:nitric-oxide synthase activity"/>
    <property type="evidence" value="ECO:0007669"/>
    <property type="project" value="UniProtKB-EC"/>
</dbReference>
<evidence type="ECO:0000256" key="1">
    <source>
        <dbReference type="ARBA" id="ARBA00001917"/>
    </source>
</evidence>
<dbReference type="InterPro" id="IPR044943">
    <property type="entry name" value="NOS_dom_1"/>
</dbReference>
<dbReference type="Proteomes" id="UP000305067">
    <property type="component" value="Unassembled WGS sequence"/>
</dbReference>
<dbReference type="InterPro" id="IPR017938">
    <property type="entry name" value="Riboflavin_synthase-like_b-brl"/>
</dbReference>
<dbReference type="InterPro" id="IPR050607">
    <property type="entry name" value="NOS"/>
</dbReference>
<dbReference type="InterPro" id="IPR044944">
    <property type="entry name" value="NOS_dom_3"/>
</dbReference>
<keyword evidence="6" id="KW-0285">Flavoprotein</keyword>